<organism evidence="2 3">
    <name type="scientific">Azospirillum cavernae</name>
    <dbReference type="NCBI Taxonomy" id="2320860"/>
    <lineage>
        <taxon>Bacteria</taxon>
        <taxon>Pseudomonadati</taxon>
        <taxon>Pseudomonadota</taxon>
        <taxon>Alphaproteobacteria</taxon>
        <taxon>Rhodospirillales</taxon>
        <taxon>Azospirillaceae</taxon>
        <taxon>Azospirillum</taxon>
    </lineage>
</organism>
<reference evidence="2 3" key="1">
    <citation type="submission" date="2018-09" db="EMBL/GenBank/DDBJ databases">
        <authorList>
            <person name="Zhu H."/>
        </authorList>
    </citation>
    <scope>NUCLEOTIDE SEQUENCE [LARGE SCALE GENOMIC DNA]</scope>
    <source>
        <strain evidence="2 3">K2W22B-5</strain>
    </source>
</reference>
<dbReference type="Proteomes" id="UP000283458">
    <property type="component" value="Unassembled WGS sequence"/>
</dbReference>
<keyword evidence="3" id="KW-1185">Reference proteome</keyword>
<dbReference type="RefSeq" id="WP_119834208.1">
    <property type="nucleotide sequence ID" value="NZ_QYUL01000006.1"/>
</dbReference>
<keyword evidence="2" id="KW-0808">Transferase</keyword>
<dbReference type="EMBL" id="QYUL01000006">
    <property type="protein sequence ID" value="RJF76857.1"/>
    <property type="molecule type" value="Genomic_DNA"/>
</dbReference>
<comment type="caution">
    <text evidence="2">The sequence shown here is derived from an EMBL/GenBank/DDBJ whole genome shotgun (WGS) entry which is preliminary data.</text>
</comment>
<feature type="domain" description="Glycosyltransferase subfamily 4-like N-terminal" evidence="1">
    <location>
        <begin position="41"/>
        <end position="204"/>
    </location>
</feature>
<evidence type="ECO:0000313" key="2">
    <source>
        <dbReference type="EMBL" id="RJF76857.1"/>
    </source>
</evidence>
<dbReference type="InterPro" id="IPR028098">
    <property type="entry name" value="Glyco_trans_4-like_N"/>
</dbReference>
<gene>
    <name evidence="2" type="ORF">D3877_28670</name>
</gene>
<dbReference type="PANTHER" id="PTHR45947:SF3">
    <property type="entry name" value="SULFOQUINOVOSYL TRANSFERASE SQD2"/>
    <property type="match status" value="1"/>
</dbReference>
<dbReference type="Pfam" id="PF13579">
    <property type="entry name" value="Glyco_trans_4_4"/>
    <property type="match status" value="1"/>
</dbReference>
<dbReference type="Pfam" id="PF13692">
    <property type="entry name" value="Glyco_trans_1_4"/>
    <property type="match status" value="1"/>
</dbReference>
<evidence type="ECO:0000313" key="3">
    <source>
        <dbReference type="Proteomes" id="UP000283458"/>
    </source>
</evidence>
<accession>A0A418VL25</accession>
<proteinExistence type="predicted"/>
<dbReference type="Gene3D" id="3.40.50.2000">
    <property type="entry name" value="Glycogen Phosphorylase B"/>
    <property type="match status" value="2"/>
</dbReference>
<protein>
    <submittedName>
        <fullName evidence="2">Glycosyltransferase</fullName>
    </submittedName>
</protein>
<dbReference type="PANTHER" id="PTHR45947">
    <property type="entry name" value="SULFOQUINOVOSYL TRANSFERASE SQD2"/>
    <property type="match status" value="1"/>
</dbReference>
<name>A0A418VL25_9PROT</name>
<dbReference type="AlphaFoldDB" id="A0A418VL25"/>
<dbReference type="GO" id="GO:0016757">
    <property type="term" value="F:glycosyltransferase activity"/>
    <property type="evidence" value="ECO:0007669"/>
    <property type="project" value="TreeGrafter"/>
</dbReference>
<sequence length="688" mass="73243">MPDQAKPDDLTAATPSAPDALLRSASVCIVTHEFAGLPGSGGIGTAFAGLAETLVAAGCAVTVLCSGLLPLPPGFERENAEGLTIRRLPPGPLPIEGEDPFLRLSHDAFLWLVERRFDVIHFADWTGLGFFATTAKRQGIAFADTTLTVGLHGPTRWVRSVNGGGLEGPGELAVDFLERRSVELADAVVSPSRHLLDWVRESGWTLPTRADVRQNVQPSPADPIPFASDTPRLVRELVFFGRLETRKGVGLFCDALDRLATQGEFRNLQITFLGGSAPVDGEDGATYVRRRAAGWPWPVAFQHGLSSPEALAYLAGDGRLAVMPSRIENSPCVVAECLIRGLPFLASRVGGTAELIVDEDAAAVLFAPNADALADRLAHVLRVGAVTARLRVAQQEVAADWLAWHAAEAQRARVLENGGAPLSVASDTYALLSGDELSLAEGAVERMTAVAQRTGAAIVTGAVDAADGSRRWIAAGGPAALGLWRDVVGPGPLLVRRDRLNALPADPAGRAAALIGRLLDGDRIEVMATTVATMTTPQTTTLSSVERLAPFAAAGGAVADFARLALGLETVAVRAVTERNSFATARDAAEAARRRLLDERNRLARALEATVSGGLEDRQRARLSALLASRSWRLSTPLRRRFGGSAPSDLASLPPERAVETILASVWWDLAAPWRLAARAYRRFRRRS</sequence>
<evidence type="ECO:0000259" key="1">
    <source>
        <dbReference type="Pfam" id="PF13579"/>
    </source>
</evidence>
<dbReference type="OrthoDB" id="9801573at2"/>
<dbReference type="InterPro" id="IPR050194">
    <property type="entry name" value="Glycosyltransferase_grp1"/>
</dbReference>
<dbReference type="SUPFAM" id="SSF53756">
    <property type="entry name" value="UDP-Glycosyltransferase/glycogen phosphorylase"/>
    <property type="match status" value="1"/>
</dbReference>
<dbReference type="CDD" id="cd03801">
    <property type="entry name" value="GT4_PimA-like"/>
    <property type="match status" value="1"/>
</dbReference>